<keyword evidence="3" id="KW-1185">Reference proteome</keyword>
<name>A0A0L0V8V5_9BASI</name>
<dbReference type="Gene3D" id="6.20.250.70">
    <property type="match status" value="1"/>
</dbReference>
<feature type="compositionally biased region" description="Low complexity" evidence="1">
    <location>
        <begin position="8"/>
        <end position="30"/>
    </location>
</feature>
<feature type="region of interest" description="Disordered" evidence="1">
    <location>
        <begin position="1"/>
        <end position="52"/>
    </location>
</feature>
<dbReference type="GO" id="GO:0006360">
    <property type="term" value="P:transcription by RNA polymerase I"/>
    <property type="evidence" value="ECO:0007669"/>
    <property type="project" value="InterPro"/>
</dbReference>
<reference evidence="3" key="1">
    <citation type="submission" date="2014-03" db="EMBL/GenBank/DDBJ databases">
        <title>The Genome Sequence of Puccinia striiformis f. sp. tritici PST-78.</title>
        <authorList>
            <consortium name="The Broad Institute Genome Sequencing Platform"/>
            <person name="Cuomo C."/>
            <person name="Hulbert S."/>
            <person name="Chen X."/>
            <person name="Walker B."/>
            <person name="Young S.K."/>
            <person name="Zeng Q."/>
            <person name="Gargeya S."/>
            <person name="Fitzgerald M."/>
            <person name="Haas B."/>
            <person name="Abouelleil A."/>
            <person name="Alvarado L."/>
            <person name="Arachchi H.M."/>
            <person name="Berlin A.M."/>
            <person name="Chapman S.B."/>
            <person name="Goldberg J."/>
            <person name="Griggs A."/>
            <person name="Gujja S."/>
            <person name="Hansen M."/>
            <person name="Howarth C."/>
            <person name="Imamovic A."/>
            <person name="Larimer J."/>
            <person name="McCowan C."/>
            <person name="Montmayeur A."/>
            <person name="Murphy C."/>
            <person name="Neiman D."/>
            <person name="Pearson M."/>
            <person name="Priest M."/>
            <person name="Roberts A."/>
            <person name="Saif S."/>
            <person name="Shea T."/>
            <person name="Sisk P."/>
            <person name="Sykes S."/>
            <person name="Wortman J."/>
            <person name="Nusbaum C."/>
            <person name="Birren B."/>
        </authorList>
    </citation>
    <scope>NUCLEOTIDE SEQUENCE [LARGE SCALE GENOMIC DNA]</scope>
    <source>
        <strain evidence="3">race PST-78</strain>
    </source>
</reference>
<dbReference type="Pfam" id="PF08208">
    <property type="entry name" value="RNA_polI_A34"/>
    <property type="match status" value="1"/>
</dbReference>
<feature type="compositionally biased region" description="Polar residues" evidence="1">
    <location>
        <begin position="37"/>
        <end position="47"/>
    </location>
</feature>
<gene>
    <name evidence="2" type="ORF">PSTG_11267</name>
</gene>
<organism evidence="2 3">
    <name type="scientific">Puccinia striiformis f. sp. tritici PST-78</name>
    <dbReference type="NCBI Taxonomy" id="1165861"/>
    <lineage>
        <taxon>Eukaryota</taxon>
        <taxon>Fungi</taxon>
        <taxon>Dikarya</taxon>
        <taxon>Basidiomycota</taxon>
        <taxon>Pucciniomycotina</taxon>
        <taxon>Pucciniomycetes</taxon>
        <taxon>Pucciniales</taxon>
        <taxon>Pucciniaceae</taxon>
        <taxon>Puccinia</taxon>
    </lineage>
</organism>
<protein>
    <submittedName>
        <fullName evidence="2">Uncharacterized protein</fullName>
    </submittedName>
</protein>
<evidence type="ECO:0000313" key="3">
    <source>
        <dbReference type="Proteomes" id="UP000054564"/>
    </source>
</evidence>
<dbReference type="InterPro" id="IPR013240">
    <property type="entry name" value="DNA-dir_RNA_pol1_su_RPA34"/>
</dbReference>
<sequence length="229" mass="24547">MDDEDMESVVSSSSGTSIVTSDSESSTSSVKNKRGVQVSSGYQSIAPSSTTTSSSVSALNVAEIGANDLWVIRLPKGVKPKHLAGLQLDLSGSVTSSLSHGPCSVGEVKVGDVEYEIFAEIIPSKNKHKSTAQNSQVLAPETNEISQFTPLLPNQRKKPQETEVVLAPQRISRAIFFRRRITTVSTKKSLSSILTEKTCVVTPTTKRPQPPGLELRNIPYGANLNAAEH</sequence>
<dbReference type="EMBL" id="AJIL01000097">
    <property type="protein sequence ID" value="KNE95414.1"/>
    <property type="molecule type" value="Genomic_DNA"/>
</dbReference>
<accession>A0A0L0V8V5</accession>
<proteinExistence type="predicted"/>
<dbReference type="OrthoDB" id="76224at2759"/>
<dbReference type="AlphaFoldDB" id="A0A0L0V8V5"/>
<evidence type="ECO:0000256" key="1">
    <source>
        <dbReference type="SAM" id="MobiDB-lite"/>
    </source>
</evidence>
<evidence type="ECO:0000313" key="2">
    <source>
        <dbReference type="EMBL" id="KNE95414.1"/>
    </source>
</evidence>
<comment type="caution">
    <text evidence="2">The sequence shown here is derived from an EMBL/GenBank/DDBJ whole genome shotgun (WGS) entry which is preliminary data.</text>
</comment>
<dbReference type="Proteomes" id="UP000054564">
    <property type="component" value="Unassembled WGS sequence"/>
</dbReference>